<dbReference type="SUPFAM" id="SSF54523">
    <property type="entry name" value="Pili subunits"/>
    <property type="match status" value="1"/>
</dbReference>
<organism evidence="4 5">
    <name type="scientific">Victivallis lenta</name>
    <dbReference type="NCBI Taxonomy" id="2606640"/>
    <lineage>
        <taxon>Bacteria</taxon>
        <taxon>Pseudomonadati</taxon>
        <taxon>Lentisphaerota</taxon>
        <taxon>Lentisphaeria</taxon>
        <taxon>Victivallales</taxon>
        <taxon>Victivallaceae</taxon>
        <taxon>Victivallis</taxon>
    </lineage>
</organism>
<keyword evidence="2" id="KW-0472">Membrane</keyword>
<dbReference type="NCBIfam" id="TIGR04294">
    <property type="entry name" value="pre_pil_HX9DG"/>
    <property type="match status" value="1"/>
</dbReference>
<evidence type="ECO:0000313" key="5">
    <source>
        <dbReference type="Proteomes" id="UP000435649"/>
    </source>
</evidence>
<dbReference type="GO" id="GO:0015628">
    <property type="term" value="P:protein secretion by the type II secretion system"/>
    <property type="evidence" value="ECO:0007669"/>
    <property type="project" value="InterPro"/>
</dbReference>
<dbReference type="PRINTS" id="PR00813">
    <property type="entry name" value="BCTERIALGSPG"/>
</dbReference>
<feature type="domain" description="DUF1559" evidence="3">
    <location>
        <begin position="33"/>
        <end position="86"/>
    </location>
</feature>
<name>A0A844G2F0_9BACT</name>
<sequence>MKIRSRAFTLIELLVVIAIIAILASMLLPALNQARERARTVKCTGNLKQIMSAVDFYRNDNHGYFPVINAGGASNVTDKRWWTNMLAVYLPPVEWRSEEAGSVRYNAKCVWTCPSVKSEMCEGESWGAGYAPYSLGPITWLNPQMSYGWGYNRGERTRLRGNASQVSKRIVLSDAMQFRVNDFPLTAAETRLRTHIDWLGNNVKQPANWHGDGANVSFADGHVEYHKWLELYNSEKIYFAWW</sequence>
<feature type="transmembrane region" description="Helical" evidence="2">
    <location>
        <begin position="7"/>
        <end position="31"/>
    </location>
</feature>
<dbReference type="InterPro" id="IPR011453">
    <property type="entry name" value="DUF1559"/>
</dbReference>
<keyword evidence="2" id="KW-0812">Transmembrane</keyword>
<dbReference type="NCBIfam" id="TIGR02532">
    <property type="entry name" value="IV_pilin_GFxxxE"/>
    <property type="match status" value="1"/>
</dbReference>
<reference evidence="4 5" key="1">
    <citation type="submission" date="2019-08" db="EMBL/GenBank/DDBJ databases">
        <title>In-depth cultivation of the pig gut microbiome towards novel bacterial diversity and tailored functional studies.</title>
        <authorList>
            <person name="Wylensek D."/>
            <person name="Hitch T.C.A."/>
            <person name="Clavel T."/>
        </authorList>
    </citation>
    <scope>NUCLEOTIDE SEQUENCE [LARGE SCALE GENOMIC DNA]</scope>
    <source>
        <strain evidence="4 5">BBE-744-WT-12</strain>
    </source>
</reference>
<evidence type="ECO:0000259" key="3">
    <source>
        <dbReference type="Pfam" id="PF07596"/>
    </source>
</evidence>
<protein>
    <submittedName>
        <fullName evidence="4">DUF1559 domain-containing protein</fullName>
    </submittedName>
</protein>
<gene>
    <name evidence="4" type="ORF">FYJ85_08505</name>
</gene>
<dbReference type="Gene3D" id="3.30.700.10">
    <property type="entry name" value="Glycoprotein, Type 4 Pilin"/>
    <property type="match status" value="1"/>
</dbReference>
<dbReference type="InterPro" id="IPR000983">
    <property type="entry name" value="Bac_GSPG_pilin"/>
</dbReference>
<accession>A0A844G2F0</accession>
<dbReference type="InterPro" id="IPR012902">
    <property type="entry name" value="N_methyl_site"/>
</dbReference>
<dbReference type="GO" id="GO:0015627">
    <property type="term" value="C:type II protein secretion system complex"/>
    <property type="evidence" value="ECO:0007669"/>
    <property type="project" value="InterPro"/>
</dbReference>
<dbReference type="PANTHER" id="PTHR30093">
    <property type="entry name" value="GENERAL SECRETION PATHWAY PROTEIN G"/>
    <property type="match status" value="1"/>
</dbReference>
<dbReference type="EMBL" id="VUNS01000007">
    <property type="protein sequence ID" value="MST97082.1"/>
    <property type="molecule type" value="Genomic_DNA"/>
</dbReference>
<keyword evidence="2" id="KW-1133">Transmembrane helix</keyword>
<dbReference type="Pfam" id="PF07963">
    <property type="entry name" value="N_methyl"/>
    <property type="match status" value="1"/>
</dbReference>
<dbReference type="AlphaFoldDB" id="A0A844G2F0"/>
<dbReference type="InterPro" id="IPR027558">
    <property type="entry name" value="Pre_pil_HX9DG_C"/>
</dbReference>
<keyword evidence="5" id="KW-1185">Reference proteome</keyword>
<dbReference type="Proteomes" id="UP000435649">
    <property type="component" value="Unassembled WGS sequence"/>
</dbReference>
<evidence type="ECO:0000256" key="2">
    <source>
        <dbReference type="SAM" id="Phobius"/>
    </source>
</evidence>
<proteinExistence type="predicted"/>
<dbReference type="RefSeq" id="WP_106055732.1">
    <property type="nucleotide sequence ID" value="NZ_VUNS01000007.1"/>
</dbReference>
<evidence type="ECO:0000256" key="1">
    <source>
        <dbReference type="ARBA" id="ARBA00022481"/>
    </source>
</evidence>
<dbReference type="InterPro" id="IPR045584">
    <property type="entry name" value="Pilin-like"/>
</dbReference>
<keyword evidence="1" id="KW-0488">Methylation</keyword>
<comment type="caution">
    <text evidence="4">The sequence shown here is derived from an EMBL/GenBank/DDBJ whole genome shotgun (WGS) entry which is preliminary data.</text>
</comment>
<dbReference type="Pfam" id="PF07596">
    <property type="entry name" value="SBP_bac_10"/>
    <property type="match status" value="1"/>
</dbReference>
<evidence type="ECO:0000313" key="4">
    <source>
        <dbReference type="EMBL" id="MST97082.1"/>
    </source>
</evidence>